<dbReference type="RefSeq" id="WP_108308452.1">
    <property type="nucleotide sequence ID" value="NZ_CP020921.1"/>
</dbReference>
<keyword evidence="1" id="KW-0004">4Fe-4S</keyword>
<evidence type="ECO:0000256" key="3">
    <source>
        <dbReference type="ARBA" id="ARBA00022723"/>
    </source>
</evidence>
<dbReference type="InterPro" id="IPR036136">
    <property type="entry name" value="Nit/Sulf_reduc_fer-like_dom_sf"/>
</dbReference>
<keyword evidence="3" id="KW-0479">Metal-binding</keyword>
<dbReference type="GO" id="GO:0016491">
    <property type="term" value="F:oxidoreductase activity"/>
    <property type="evidence" value="ECO:0007669"/>
    <property type="project" value="UniProtKB-KW"/>
</dbReference>
<dbReference type="OrthoDB" id="9800558at2"/>
<dbReference type="Gene3D" id="3.30.413.10">
    <property type="entry name" value="Sulfite Reductase Hemoprotein, domain 1"/>
    <property type="match status" value="1"/>
</dbReference>
<keyword evidence="6" id="KW-0411">Iron-sulfur</keyword>
<dbReference type="Pfam" id="PF01077">
    <property type="entry name" value="NIR_SIR"/>
    <property type="match status" value="1"/>
</dbReference>
<dbReference type="SUPFAM" id="SSF55124">
    <property type="entry name" value="Nitrite/Sulfite reductase N-terminal domain-like"/>
    <property type="match status" value="1"/>
</dbReference>
<evidence type="ECO:0000313" key="9">
    <source>
        <dbReference type="EMBL" id="AWB09741.1"/>
    </source>
</evidence>
<organism evidence="9 10">
    <name type="scientific">Thermodesulfobium acidiphilum</name>
    <dbReference type="NCBI Taxonomy" id="1794699"/>
    <lineage>
        <taxon>Bacteria</taxon>
        <taxon>Pseudomonadati</taxon>
        <taxon>Thermodesulfobiota</taxon>
        <taxon>Thermodesulfobiia</taxon>
        <taxon>Thermodesulfobiales</taxon>
        <taxon>Thermodesulfobiaceae</taxon>
        <taxon>Thermodesulfobium</taxon>
    </lineage>
</organism>
<protein>
    <submittedName>
        <fullName evidence="9">Nitrite/Sulfite reductase ferredoxin-like half domain-containing protein</fullName>
    </submittedName>
</protein>
<gene>
    <name evidence="9" type="ORF">TDSAC_0365</name>
</gene>
<feature type="domain" description="Nitrite/Sulfite reductase ferredoxin-like" evidence="8">
    <location>
        <begin position="9"/>
        <end position="72"/>
    </location>
</feature>
<dbReference type="PANTHER" id="PTHR43809:SF1">
    <property type="entry name" value="NITRITE REDUCTASE (NADH) LARGE SUBUNIT"/>
    <property type="match status" value="1"/>
</dbReference>
<evidence type="ECO:0000259" key="8">
    <source>
        <dbReference type="Pfam" id="PF03460"/>
    </source>
</evidence>
<keyword evidence="2" id="KW-0349">Heme</keyword>
<dbReference type="Gene3D" id="3.90.480.10">
    <property type="entry name" value="Sulfite Reductase Hemoprotein,Domain 2"/>
    <property type="match status" value="1"/>
</dbReference>
<dbReference type="Proteomes" id="UP000244792">
    <property type="component" value="Chromosome"/>
</dbReference>
<evidence type="ECO:0000256" key="5">
    <source>
        <dbReference type="ARBA" id="ARBA00023004"/>
    </source>
</evidence>
<dbReference type="PIRSF" id="PIRSF037487">
    <property type="entry name" value="Sulfite_red_assimil"/>
    <property type="match status" value="1"/>
</dbReference>
<proteinExistence type="predicted"/>
<reference evidence="9 10" key="1">
    <citation type="submission" date="2017-04" db="EMBL/GenBank/DDBJ databases">
        <title>Genomic insights into metabolism of Thermodesulfobium acidiphilum.</title>
        <authorList>
            <person name="Toshchakov S.V."/>
            <person name="Frolov E.N."/>
            <person name="Kublanov I.V."/>
            <person name="Samarov N.I."/>
            <person name="Novikov A."/>
            <person name="Lebedinsky A.V."/>
            <person name="Bonch-Osmolovskaya E.A."/>
            <person name="Chernyh N.A."/>
        </authorList>
    </citation>
    <scope>NUCLEOTIDE SEQUENCE [LARGE SCALE GENOMIC DNA]</scope>
    <source>
        <strain evidence="9 10">3127-1</strain>
    </source>
</reference>
<evidence type="ECO:0000256" key="1">
    <source>
        <dbReference type="ARBA" id="ARBA00022485"/>
    </source>
</evidence>
<dbReference type="GO" id="GO:0020037">
    <property type="term" value="F:heme binding"/>
    <property type="evidence" value="ECO:0007669"/>
    <property type="project" value="InterPro"/>
</dbReference>
<dbReference type="InterPro" id="IPR006066">
    <property type="entry name" value="NO2/SO3_Rdtase_FeS/sirohaem_BS"/>
</dbReference>
<dbReference type="InterPro" id="IPR005117">
    <property type="entry name" value="NiRdtase/SiRdtase_haem-b_fer"/>
</dbReference>
<accession>A0A2R4VYX2</accession>
<dbReference type="Pfam" id="PF03460">
    <property type="entry name" value="NIR_SIR_ferr"/>
    <property type="match status" value="1"/>
</dbReference>
<dbReference type="EMBL" id="CP020921">
    <property type="protein sequence ID" value="AWB09741.1"/>
    <property type="molecule type" value="Genomic_DNA"/>
</dbReference>
<name>A0A2R4VYX2_THEAF</name>
<keyword evidence="5" id="KW-0408">Iron</keyword>
<evidence type="ECO:0000313" key="10">
    <source>
        <dbReference type="Proteomes" id="UP000244792"/>
    </source>
</evidence>
<evidence type="ECO:0000256" key="4">
    <source>
        <dbReference type="ARBA" id="ARBA00023002"/>
    </source>
</evidence>
<dbReference type="SUPFAM" id="SSF56014">
    <property type="entry name" value="Nitrite and sulphite reductase 4Fe-4S domain-like"/>
    <property type="match status" value="1"/>
</dbReference>
<evidence type="ECO:0000256" key="6">
    <source>
        <dbReference type="ARBA" id="ARBA00023014"/>
    </source>
</evidence>
<dbReference type="AlphaFoldDB" id="A0A2R4VYX2"/>
<dbReference type="InterPro" id="IPR017220">
    <property type="entry name" value="Sulphite_reductase_assimil"/>
</dbReference>
<feature type="domain" description="Nitrite/sulphite reductase 4Fe-4S" evidence="7">
    <location>
        <begin position="87"/>
        <end position="223"/>
    </location>
</feature>
<dbReference type="InterPro" id="IPR006067">
    <property type="entry name" value="NO2/SO3_Rdtase_4Fe4S_dom"/>
</dbReference>
<evidence type="ECO:0000259" key="7">
    <source>
        <dbReference type="Pfam" id="PF01077"/>
    </source>
</evidence>
<dbReference type="InterPro" id="IPR045854">
    <property type="entry name" value="NO2/SO3_Rdtase_4Fe4S_sf"/>
</dbReference>
<sequence length="225" mass="25141">MEKIHPRAIEQRDGSWGIKLKSTTGLVTPEYLEEIARIAKKYNVSQLKILTGQRFFLIGIKSENVNKIIEEISTDMGFNVEPSLHYVQACVGNTTCKYGTLDSLSLGKKIEDLVYFEKFPAKLKIGVSGCTLNCGEAFVRDIGVFSGGKGWVLVIGGNSGRKPRIGDIIADELDDDQVLDIIKKFLKLYKEKGDYRVEGRYGMSERVARFVERLGIDAIKNEILA</sequence>
<dbReference type="InterPro" id="IPR052034">
    <property type="entry name" value="NasD-like"/>
</dbReference>
<dbReference type="PROSITE" id="PS00365">
    <property type="entry name" value="NIR_SIR"/>
    <property type="match status" value="1"/>
</dbReference>
<dbReference type="PRINTS" id="PR00397">
    <property type="entry name" value="SIROHAEM"/>
</dbReference>
<dbReference type="GO" id="GO:0051539">
    <property type="term" value="F:4 iron, 4 sulfur cluster binding"/>
    <property type="evidence" value="ECO:0007669"/>
    <property type="project" value="UniProtKB-KW"/>
</dbReference>
<keyword evidence="4" id="KW-0560">Oxidoreductase</keyword>
<dbReference type="GO" id="GO:0046872">
    <property type="term" value="F:metal ion binding"/>
    <property type="evidence" value="ECO:0007669"/>
    <property type="project" value="UniProtKB-KW"/>
</dbReference>
<dbReference type="KEGG" id="taci:TDSAC_0365"/>
<evidence type="ECO:0000256" key="2">
    <source>
        <dbReference type="ARBA" id="ARBA00022617"/>
    </source>
</evidence>
<dbReference type="PANTHER" id="PTHR43809">
    <property type="entry name" value="NITRITE REDUCTASE (NADH) LARGE SUBUNIT"/>
    <property type="match status" value="1"/>
</dbReference>
<keyword evidence="10" id="KW-1185">Reference proteome</keyword>